<dbReference type="AlphaFoldDB" id="A0A399QNL2"/>
<evidence type="ECO:0000313" key="11">
    <source>
        <dbReference type="Proteomes" id="UP000265431"/>
    </source>
</evidence>
<dbReference type="Proteomes" id="UP000265431">
    <property type="component" value="Unassembled WGS sequence"/>
</dbReference>
<dbReference type="SUPFAM" id="SSF55785">
    <property type="entry name" value="PYP-like sensor domain (PAS domain)"/>
    <property type="match status" value="1"/>
</dbReference>
<protein>
    <recommendedName>
        <fullName evidence="2">histidine kinase</fullName>
        <ecNumber evidence="2">2.7.13.3</ecNumber>
    </recommendedName>
</protein>
<dbReference type="SMART" id="SM00911">
    <property type="entry name" value="HWE_HK"/>
    <property type="match status" value="1"/>
</dbReference>
<name>A0A399QNL2_9PROT</name>
<dbReference type="Pfam" id="PF08448">
    <property type="entry name" value="PAS_4"/>
    <property type="match status" value="1"/>
</dbReference>
<evidence type="ECO:0000256" key="6">
    <source>
        <dbReference type="ARBA" id="ARBA00022777"/>
    </source>
</evidence>
<dbReference type="EMBL" id="QWGB01000014">
    <property type="protein sequence ID" value="RIJ20436.1"/>
    <property type="molecule type" value="Genomic_DNA"/>
</dbReference>
<dbReference type="OrthoDB" id="489241at2"/>
<dbReference type="GO" id="GO:0004673">
    <property type="term" value="F:protein histidine kinase activity"/>
    <property type="evidence" value="ECO:0007669"/>
    <property type="project" value="UniProtKB-EC"/>
</dbReference>
<organism evidence="10 11">
    <name type="scientific">Henriciella barbarensis</name>
    <dbReference type="NCBI Taxonomy" id="86342"/>
    <lineage>
        <taxon>Bacteria</taxon>
        <taxon>Pseudomonadati</taxon>
        <taxon>Pseudomonadota</taxon>
        <taxon>Alphaproteobacteria</taxon>
        <taxon>Hyphomonadales</taxon>
        <taxon>Hyphomonadaceae</taxon>
        <taxon>Henriciella</taxon>
    </lineage>
</organism>
<comment type="catalytic activity">
    <reaction evidence="1">
        <text>ATP + protein L-histidine = ADP + protein N-phospho-L-histidine.</text>
        <dbReference type="EC" id="2.7.13.3"/>
    </reaction>
</comment>
<keyword evidence="4" id="KW-0808">Transferase</keyword>
<evidence type="ECO:0000256" key="3">
    <source>
        <dbReference type="ARBA" id="ARBA00022553"/>
    </source>
</evidence>
<dbReference type="SMART" id="SM00091">
    <property type="entry name" value="PAS"/>
    <property type="match status" value="1"/>
</dbReference>
<dbReference type="PANTHER" id="PTHR41523">
    <property type="entry name" value="TWO-COMPONENT SYSTEM SENSOR PROTEIN"/>
    <property type="match status" value="1"/>
</dbReference>
<dbReference type="Pfam" id="PF07536">
    <property type="entry name" value="HWE_HK"/>
    <property type="match status" value="1"/>
</dbReference>
<evidence type="ECO:0000256" key="4">
    <source>
        <dbReference type="ARBA" id="ARBA00022679"/>
    </source>
</evidence>
<evidence type="ECO:0000259" key="9">
    <source>
        <dbReference type="SMART" id="SM00911"/>
    </source>
</evidence>
<reference evidence="10 11" key="1">
    <citation type="submission" date="2018-08" db="EMBL/GenBank/DDBJ databases">
        <title>Henriciella mobilis sp. nov., isolated from seawater.</title>
        <authorList>
            <person name="Cheng H."/>
            <person name="Wu Y.-H."/>
            <person name="Xu X.-W."/>
            <person name="Guo L.-L."/>
        </authorList>
    </citation>
    <scope>NUCLEOTIDE SEQUENCE [LARGE SCALE GENOMIC DNA]</scope>
    <source>
        <strain evidence="10 11">CCUG66934</strain>
    </source>
</reference>
<evidence type="ECO:0000256" key="2">
    <source>
        <dbReference type="ARBA" id="ARBA00012438"/>
    </source>
</evidence>
<dbReference type="GO" id="GO:0005524">
    <property type="term" value="F:ATP binding"/>
    <property type="evidence" value="ECO:0007669"/>
    <property type="project" value="UniProtKB-KW"/>
</dbReference>
<evidence type="ECO:0000256" key="5">
    <source>
        <dbReference type="ARBA" id="ARBA00022741"/>
    </source>
</evidence>
<evidence type="ECO:0000256" key="1">
    <source>
        <dbReference type="ARBA" id="ARBA00000085"/>
    </source>
</evidence>
<keyword evidence="6" id="KW-0418">Kinase</keyword>
<feature type="domain" description="Signal transduction histidine kinase HWE region" evidence="9">
    <location>
        <begin position="152"/>
        <end position="234"/>
    </location>
</feature>
<evidence type="ECO:0000256" key="7">
    <source>
        <dbReference type="ARBA" id="ARBA00022840"/>
    </source>
</evidence>
<dbReference type="CDD" id="cd00130">
    <property type="entry name" value="PAS"/>
    <property type="match status" value="1"/>
</dbReference>
<proteinExistence type="predicted"/>
<keyword evidence="5" id="KW-0547">Nucleotide-binding</keyword>
<dbReference type="InterPro" id="IPR000014">
    <property type="entry name" value="PAS"/>
</dbReference>
<dbReference type="Gene3D" id="3.30.450.20">
    <property type="entry name" value="PAS domain"/>
    <property type="match status" value="1"/>
</dbReference>
<evidence type="ECO:0000259" key="8">
    <source>
        <dbReference type="SMART" id="SM00091"/>
    </source>
</evidence>
<keyword evidence="3" id="KW-0597">Phosphoprotein</keyword>
<dbReference type="InterPro" id="IPR011102">
    <property type="entry name" value="Sig_transdc_His_kinase_HWE"/>
</dbReference>
<comment type="caution">
    <text evidence="10">The sequence shown here is derived from an EMBL/GenBank/DDBJ whole genome shotgun (WGS) entry which is preliminary data.</text>
</comment>
<evidence type="ECO:0000313" key="10">
    <source>
        <dbReference type="EMBL" id="RIJ20436.1"/>
    </source>
</evidence>
<feature type="domain" description="PAS" evidence="8">
    <location>
        <begin position="19"/>
        <end position="87"/>
    </location>
</feature>
<dbReference type="NCBIfam" id="TIGR00229">
    <property type="entry name" value="sensory_box"/>
    <property type="match status" value="1"/>
</dbReference>
<sequence length="347" mass="39264">MMPHRLATHNALPAGSALLNFRHLVDGMLTPYMIMDRSLTIIYANQAYLDSVERKLADIVGKNIFHAFPETDDRTAPVREKFIRTLNGETTRLDRTHYHFRHADGTVSTKCWQCVQTPYYGIDGKVAYIVQQAEDITESEKLQQRNEIIQQELDHRVKNIFSVVQAVAMLSGNQAESIEEFRNQFASRLVAMGRTHDQLRDSEWDGLGLHAILRDGLDQFCGRNCDRVTICGPDLQLGPRGAQHASLLVHEMATNAAKYGCFSIPDGKLHIETARGDDAHCFKVRWKESGLSGVSPPETTGFGSQLFSFMPNVNFERVFEEDGLRLELTARLLHPLKQPEEIEFPKP</sequence>
<keyword evidence="7" id="KW-0067">ATP-binding</keyword>
<dbReference type="PANTHER" id="PTHR41523:SF7">
    <property type="entry name" value="HISTIDINE KINASE"/>
    <property type="match status" value="1"/>
</dbReference>
<dbReference type="InterPro" id="IPR035965">
    <property type="entry name" value="PAS-like_dom_sf"/>
</dbReference>
<dbReference type="EC" id="2.7.13.3" evidence="2"/>
<dbReference type="Gene3D" id="3.30.565.10">
    <property type="entry name" value="Histidine kinase-like ATPase, C-terminal domain"/>
    <property type="match status" value="1"/>
</dbReference>
<dbReference type="InterPro" id="IPR013656">
    <property type="entry name" value="PAS_4"/>
</dbReference>
<dbReference type="RefSeq" id="WP_119380753.1">
    <property type="nucleotide sequence ID" value="NZ_QWGB01000014.1"/>
</dbReference>
<keyword evidence="11" id="KW-1185">Reference proteome</keyword>
<accession>A0A399QNL2</accession>
<gene>
    <name evidence="10" type="ORF">D1224_15040</name>
</gene>
<dbReference type="InterPro" id="IPR036890">
    <property type="entry name" value="HATPase_C_sf"/>
</dbReference>